<gene>
    <name evidence="1" type="ORF">ACFQ1M_08375</name>
</gene>
<organism evidence="1 2">
    <name type="scientific">Sungkyunkwania multivorans</name>
    <dbReference type="NCBI Taxonomy" id="1173618"/>
    <lineage>
        <taxon>Bacteria</taxon>
        <taxon>Pseudomonadati</taxon>
        <taxon>Bacteroidota</taxon>
        <taxon>Flavobacteriia</taxon>
        <taxon>Flavobacteriales</taxon>
        <taxon>Flavobacteriaceae</taxon>
        <taxon>Sungkyunkwania</taxon>
    </lineage>
</organism>
<evidence type="ECO:0000313" key="1">
    <source>
        <dbReference type="EMBL" id="MFD0862223.1"/>
    </source>
</evidence>
<proteinExistence type="predicted"/>
<reference evidence="2" key="1">
    <citation type="journal article" date="2019" name="Int. J. Syst. Evol. Microbiol.">
        <title>The Global Catalogue of Microorganisms (GCM) 10K type strain sequencing project: providing services to taxonomists for standard genome sequencing and annotation.</title>
        <authorList>
            <consortium name="The Broad Institute Genomics Platform"/>
            <consortium name="The Broad Institute Genome Sequencing Center for Infectious Disease"/>
            <person name="Wu L."/>
            <person name="Ma J."/>
        </authorList>
    </citation>
    <scope>NUCLEOTIDE SEQUENCE [LARGE SCALE GENOMIC DNA]</scope>
    <source>
        <strain evidence="2">CCUG 62952</strain>
    </source>
</reference>
<protein>
    <submittedName>
        <fullName evidence="1">Uncharacterized protein</fullName>
    </submittedName>
</protein>
<dbReference type="EMBL" id="JBHTJH010000004">
    <property type="protein sequence ID" value="MFD0862223.1"/>
    <property type="molecule type" value="Genomic_DNA"/>
</dbReference>
<dbReference type="RefSeq" id="WP_386406727.1">
    <property type="nucleotide sequence ID" value="NZ_JBHTJH010000004.1"/>
</dbReference>
<evidence type="ECO:0000313" key="2">
    <source>
        <dbReference type="Proteomes" id="UP001596978"/>
    </source>
</evidence>
<name>A0ABW3CX34_9FLAO</name>
<sequence>MAYLVGEADTNELFKNADMLRRLKDISELPEQDREAILYNIDALLRDAKTRLAYK</sequence>
<keyword evidence="2" id="KW-1185">Reference proteome</keyword>
<accession>A0ABW3CX34</accession>
<comment type="caution">
    <text evidence="1">The sequence shown here is derived from an EMBL/GenBank/DDBJ whole genome shotgun (WGS) entry which is preliminary data.</text>
</comment>
<dbReference type="Proteomes" id="UP001596978">
    <property type="component" value="Unassembled WGS sequence"/>
</dbReference>